<dbReference type="PROSITE" id="PS51071">
    <property type="entry name" value="HTH_RPIR"/>
    <property type="match status" value="1"/>
</dbReference>
<dbReference type="CDD" id="cd05013">
    <property type="entry name" value="SIS_RpiR"/>
    <property type="match status" value="1"/>
</dbReference>
<feature type="domain" description="HTH rpiR-type" evidence="4">
    <location>
        <begin position="6"/>
        <end position="82"/>
    </location>
</feature>
<dbReference type="Pfam" id="PF01418">
    <property type="entry name" value="HTH_6"/>
    <property type="match status" value="1"/>
</dbReference>
<proteinExistence type="predicted"/>
<dbReference type="Proteomes" id="UP000070366">
    <property type="component" value="Unassembled WGS sequence"/>
</dbReference>
<evidence type="ECO:0000313" key="7">
    <source>
        <dbReference type="Proteomes" id="UP000070366"/>
    </source>
</evidence>
<dbReference type="PATRIC" id="fig|626937.4.peg.1716"/>
<organism evidence="6 7">
    <name type="scientific">Christensenella minuta</name>
    <dbReference type="NCBI Taxonomy" id="626937"/>
    <lineage>
        <taxon>Bacteria</taxon>
        <taxon>Bacillati</taxon>
        <taxon>Bacillota</taxon>
        <taxon>Clostridia</taxon>
        <taxon>Christensenellales</taxon>
        <taxon>Christensenellaceae</taxon>
        <taxon>Christensenella</taxon>
    </lineage>
</organism>
<reference evidence="6 7" key="1">
    <citation type="submission" date="2016-02" db="EMBL/GenBank/DDBJ databases">
        <authorList>
            <person name="Wen L."/>
            <person name="He K."/>
            <person name="Yang H."/>
        </authorList>
    </citation>
    <scope>NUCLEOTIDE SEQUENCE [LARGE SCALE GENOMIC DNA]</scope>
    <source>
        <strain evidence="6 7">DSM 22607</strain>
    </source>
</reference>
<dbReference type="PROSITE" id="PS51464">
    <property type="entry name" value="SIS"/>
    <property type="match status" value="1"/>
</dbReference>
<dbReference type="STRING" id="626937.HMPREF3293_01736"/>
<dbReference type="InterPro" id="IPR036388">
    <property type="entry name" value="WH-like_DNA-bd_sf"/>
</dbReference>
<dbReference type="GO" id="GO:0003677">
    <property type="term" value="F:DNA binding"/>
    <property type="evidence" value="ECO:0007669"/>
    <property type="project" value="UniProtKB-KW"/>
</dbReference>
<evidence type="ECO:0000256" key="1">
    <source>
        <dbReference type="ARBA" id="ARBA00023015"/>
    </source>
</evidence>
<comment type="caution">
    <text evidence="6">The sequence shown here is derived from an EMBL/GenBank/DDBJ whole genome shotgun (WGS) entry which is preliminary data.</text>
</comment>
<feature type="domain" description="SIS" evidence="5">
    <location>
        <begin position="125"/>
        <end position="265"/>
    </location>
</feature>
<keyword evidence="2" id="KW-0238">DNA-binding</keyword>
<keyword evidence="7" id="KW-1185">Reference proteome</keyword>
<dbReference type="InterPro" id="IPR001347">
    <property type="entry name" value="SIS_dom"/>
</dbReference>
<accession>A0A136Q4D8</accession>
<dbReference type="InterPro" id="IPR035472">
    <property type="entry name" value="RpiR-like_SIS"/>
</dbReference>
<evidence type="ECO:0000259" key="5">
    <source>
        <dbReference type="PROSITE" id="PS51464"/>
    </source>
</evidence>
<dbReference type="GO" id="GO:1901135">
    <property type="term" value="P:carbohydrate derivative metabolic process"/>
    <property type="evidence" value="ECO:0007669"/>
    <property type="project" value="InterPro"/>
</dbReference>
<dbReference type="InterPro" id="IPR046348">
    <property type="entry name" value="SIS_dom_sf"/>
</dbReference>
<dbReference type="InterPro" id="IPR000281">
    <property type="entry name" value="HTH_RpiR"/>
</dbReference>
<gene>
    <name evidence="6" type="ORF">HMPREF3293_01736</name>
</gene>
<name>A0A136Q4D8_9FIRM</name>
<dbReference type="AlphaFoldDB" id="A0A136Q4D8"/>
<evidence type="ECO:0000313" key="6">
    <source>
        <dbReference type="EMBL" id="KXK65522.1"/>
    </source>
</evidence>
<protein>
    <submittedName>
        <fullName evidence="6">SIS domain protein</fullName>
    </submittedName>
</protein>
<keyword evidence="3" id="KW-0804">Transcription</keyword>
<sequence>MTSIDNDIFVKVRFLYPSLSKSEKAVADILLDEGENVTNYTIAEYAEKAGCSDASILRFCRRLGVEGFADLKQQLADVTSYTYDHGAYRISKEDGLRTIFQKIIWYYERTLKDTLTLYNDDYDNALEAMRKAKAIHFFGVGDAHLVCQAAQMKFARIGINCTAYSDTALMLATASLLGEDDVVVGISFSGDTRVVVDATRIARENGAKTICIVHFEKSKLAKYADIRLFTATTDMTAGHDEIARRAAEHAIIETLYMGMITKDAEKYKPRIKKTISAIIANK</sequence>
<keyword evidence="1" id="KW-0805">Transcription regulation</keyword>
<dbReference type="InterPro" id="IPR047640">
    <property type="entry name" value="RpiR-like"/>
</dbReference>
<dbReference type="GO" id="GO:0003700">
    <property type="term" value="F:DNA-binding transcription factor activity"/>
    <property type="evidence" value="ECO:0007669"/>
    <property type="project" value="InterPro"/>
</dbReference>
<dbReference type="OrthoDB" id="3684496at2"/>
<dbReference type="SUPFAM" id="SSF53697">
    <property type="entry name" value="SIS domain"/>
    <property type="match status" value="1"/>
</dbReference>
<dbReference type="Gene3D" id="3.40.50.10490">
    <property type="entry name" value="Glucose-6-phosphate isomerase like protein, domain 1"/>
    <property type="match status" value="1"/>
</dbReference>
<dbReference type="GO" id="GO:0097367">
    <property type="term" value="F:carbohydrate derivative binding"/>
    <property type="evidence" value="ECO:0007669"/>
    <property type="project" value="InterPro"/>
</dbReference>
<dbReference type="InterPro" id="IPR009057">
    <property type="entry name" value="Homeodomain-like_sf"/>
</dbReference>
<dbReference type="Pfam" id="PF01380">
    <property type="entry name" value="SIS"/>
    <property type="match status" value="1"/>
</dbReference>
<dbReference type="PANTHER" id="PTHR30514">
    <property type="entry name" value="GLUCOKINASE"/>
    <property type="match status" value="1"/>
</dbReference>
<dbReference type="EMBL" id="LSZW01000061">
    <property type="protein sequence ID" value="KXK65522.1"/>
    <property type="molecule type" value="Genomic_DNA"/>
</dbReference>
<evidence type="ECO:0000256" key="3">
    <source>
        <dbReference type="ARBA" id="ARBA00023163"/>
    </source>
</evidence>
<dbReference type="RefSeq" id="WP_066519904.1">
    <property type="nucleotide sequence ID" value="NZ_CABMOF010000002.1"/>
</dbReference>
<dbReference type="SUPFAM" id="SSF46689">
    <property type="entry name" value="Homeodomain-like"/>
    <property type="match status" value="1"/>
</dbReference>
<dbReference type="KEGG" id="cmiu:B1H56_11415"/>
<evidence type="ECO:0000256" key="2">
    <source>
        <dbReference type="ARBA" id="ARBA00023125"/>
    </source>
</evidence>
<dbReference type="PANTHER" id="PTHR30514:SF1">
    <property type="entry name" value="HTH-TYPE TRANSCRIPTIONAL REGULATOR HEXR-RELATED"/>
    <property type="match status" value="1"/>
</dbReference>
<evidence type="ECO:0000259" key="4">
    <source>
        <dbReference type="PROSITE" id="PS51071"/>
    </source>
</evidence>
<dbReference type="Gene3D" id="1.10.10.10">
    <property type="entry name" value="Winged helix-like DNA-binding domain superfamily/Winged helix DNA-binding domain"/>
    <property type="match status" value="1"/>
</dbReference>